<evidence type="ECO:0000313" key="1">
    <source>
        <dbReference type="EMBL" id="KIO32414.1"/>
    </source>
</evidence>
<reference evidence="1 2" key="1">
    <citation type="submission" date="2014-04" db="EMBL/GenBank/DDBJ databases">
        <authorList>
            <consortium name="DOE Joint Genome Institute"/>
            <person name="Kuo A."/>
            <person name="Girlanda M."/>
            <person name="Perotto S."/>
            <person name="Kohler A."/>
            <person name="Nagy L.G."/>
            <person name="Floudas D."/>
            <person name="Copeland A."/>
            <person name="Barry K.W."/>
            <person name="Cichocki N."/>
            <person name="Veneault-Fourrey C."/>
            <person name="LaButti K."/>
            <person name="Lindquist E.A."/>
            <person name="Lipzen A."/>
            <person name="Lundell T."/>
            <person name="Morin E."/>
            <person name="Murat C."/>
            <person name="Sun H."/>
            <person name="Tunlid A."/>
            <person name="Henrissat B."/>
            <person name="Grigoriev I.V."/>
            <person name="Hibbett D.S."/>
            <person name="Martin F."/>
            <person name="Nordberg H.P."/>
            <person name="Cantor M.N."/>
            <person name="Hua S.X."/>
        </authorList>
    </citation>
    <scope>NUCLEOTIDE SEQUENCE [LARGE SCALE GENOMIC DNA]</scope>
    <source>
        <strain evidence="1 2">MUT 4182</strain>
    </source>
</reference>
<dbReference type="AlphaFoldDB" id="A0A0C3QV29"/>
<keyword evidence="2" id="KW-1185">Reference proteome</keyword>
<reference evidence="2" key="2">
    <citation type="submission" date="2015-01" db="EMBL/GenBank/DDBJ databases">
        <title>Evolutionary Origins and Diversification of the Mycorrhizal Mutualists.</title>
        <authorList>
            <consortium name="DOE Joint Genome Institute"/>
            <consortium name="Mycorrhizal Genomics Consortium"/>
            <person name="Kohler A."/>
            <person name="Kuo A."/>
            <person name="Nagy L.G."/>
            <person name="Floudas D."/>
            <person name="Copeland A."/>
            <person name="Barry K.W."/>
            <person name="Cichocki N."/>
            <person name="Veneault-Fourrey C."/>
            <person name="LaButti K."/>
            <person name="Lindquist E.A."/>
            <person name="Lipzen A."/>
            <person name="Lundell T."/>
            <person name="Morin E."/>
            <person name="Murat C."/>
            <person name="Riley R."/>
            <person name="Ohm R."/>
            <person name="Sun H."/>
            <person name="Tunlid A."/>
            <person name="Henrissat B."/>
            <person name="Grigoriev I.V."/>
            <person name="Hibbett D.S."/>
            <person name="Martin F."/>
        </authorList>
    </citation>
    <scope>NUCLEOTIDE SEQUENCE [LARGE SCALE GENOMIC DNA]</scope>
    <source>
        <strain evidence="2">MUT 4182</strain>
    </source>
</reference>
<dbReference type="Proteomes" id="UP000054248">
    <property type="component" value="Unassembled WGS sequence"/>
</dbReference>
<dbReference type="EMBL" id="KN822955">
    <property type="protein sequence ID" value="KIO32414.1"/>
    <property type="molecule type" value="Genomic_DNA"/>
</dbReference>
<protein>
    <submittedName>
        <fullName evidence="1">Uncharacterized protein</fullName>
    </submittedName>
</protein>
<accession>A0A0C3QV29</accession>
<evidence type="ECO:0000313" key="2">
    <source>
        <dbReference type="Proteomes" id="UP000054248"/>
    </source>
</evidence>
<organism evidence="1 2">
    <name type="scientific">Tulasnella calospora MUT 4182</name>
    <dbReference type="NCBI Taxonomy" id="1051891"/>
    <lineage>
        <taxon>Eukaryota</taxon>
        <taxon>Fungi</taxon>
        <taxon>Dikarya</taxon>
        <taxon>Basidiomycota</taxon>
        <taxon>Agaricomycotina</taxon>
        <taxon>Agaricomycetes</taxon>
        <taxon>Cantharellales</taxon>
        <taxon>Tulasnellaceae</taxon>
        <taxon>Tulasnella</taxon>
    </lineage>
</organism>
<dbReference type="HOGENOM" id="CLU_1732826_0_0_1"/>
<name>A0A0C3QV29_9AGAM</name>
<sequence length="151" mass="16632">MCTPCIGLTGRSVFVGAGEPNDEQGLRNVERKKKKGFAGRAHSTGLWTRNDNAQAGGWVSNMLKRIGMVGGRRVWTPAKLLFFLPSGKSHRGSCKDRERGGAKELDASGPIQMHRKPRSQLSRRSIQGRKPVPIALALRTPPFASHLQFIF</sequence>
<gene>
    <name evidence="1" type="ORF">M407DRAFT_241470</name>
</gene>
<proteinExistence type="predicted"/>